<dbReference type="InterPro" id="IPR011042">
    <property type="entry name" value="6-blade_b-propeller_TolB-like"/>
</dbReference>
<evidence type="ECO:0000313" key="2">
    <source>
        <dbReference type="EMBL" id="UWX56066.1"/>
    </source>
</evidence>
<dbReference type="Proteomes" id="UP001059209">
    <property type="component" value="Chromosome"/>
</dbReference>
<evidence type="ECO:0000313" key="3">
    <source>
        <dbReference type="Proteomes" id="UP001059209"/>
    </source>
</evidence>
<evidence type="ECO:0008006" key="4">
    <source>
        <dbReference type="Google" id="ProtNLM"/>
    </source>
</evidence>
<protein>
    <recommendedName>
        <fullName evidence="4">YD repeat-containing protein</fullName>
    </recommendedName>
</protein>
<dbReference type="EMBL" id="CP104205">
    <property type="protein sequence ID" value="UWX56066.1"/>
    <property type="molecule type" value="Genomic_DNA"/>
</dbReference>
<proteinExistence type="predicted"/>
<keyword evidence="3" id="KW-1185">Reference proteome</keyword>
<name>A0ABY5YAK1_9FLAO</name>
<dbReference type="RefSeq" id="WP_260574593.1">
    <property type="nucleotide sequence ID" value="NZ_CP104205.1"/>
</dbReference>
<dbReference type="Gene3D" id="2.120.10.30">
    <property type="entry name" value="TolB, C-terminal domain"/>
    <property type="match status" value="1"/>
</dbReference>
<dbReference type="PANTHER" id="PTHR19328:SF75">
    <property type="entry name" value="ALDOSE SUGAR DEHYDROGENASE YLII"/>
    <property type="match status" value="1"/>
</dbReference>
<evidence type="ECO:0000256" key="1">
    <source>
        <dbReference type="SAM" id="MobiDB-lite"/>
    </source>
</evidence>
<organism evidence="2 3">
    <name type="scientific">Maribacter litopenaei</name>
    <dbReference type="NCBI Taxonomy" id="2976127"/>
    <lineage>
        <taxon>Bacteria</taxon>
        <taxon>Pseudomonadati</taxon>
        <taxon>Bacteroidota</taxon>
        <taxon>Flavobacteriia</taxon>
        <taxon>Flavobacteriales</taxon>
        <taxon>Flavobacteriaceae</taxon>
        <taxon>Maribacter</taxon>
    </lineage>
</organism>
<sequence length="80" mass="8975">METVFGSMIRLDVDLNGDNPLETNPAEPNGRYEIPSDNPRVNLTGLDELYAWGLRNTWKFSFDAQGRIRAADVGGTCMRK</sequence>
<dbReference type="PANTHER" id="PTHR19328">
    <property type="entry name" value="HEDGEHOG-INTERACTING PROTEIN"/>
    <property type="match status" value="1"/>
</dbReference>
<reference evidence="2" key="1">
    <citation type="submission" date="2022-09" db="EMBL/GenBank/DDBJ databases">
        <title>Maribacter litopenaei sp. nov., isolated from the intestinal tract of the Pacific White Shrimp, Litopenaeus vannamei.</title>
        <authorList>
            <person name="Kim S.Y."/>
            <person name="Hwang C.Y."/>
        </authorList>
    </citation>
    <scope>NUCLEOTIDE SEQUENCE</scope>
    <source>
        <strain evidence="2">HL-LV01</strain>
    </source>
</reference>
<gene>
    <name evidence="2" type="ORF">NYZ99_07090</name>
</gene>
<accession>A0ABY5YAK1</accession>
<feature type="region of interest" description="Disordered" evidence="1">
    <location>
        <begin position="16"/>
        <end position="36"/>
    </location>
</feature>